<evidence type="ECO:0000313" key="4">
    <source>
        <dbReference type="Proteomes" id="UP000027439"/>
    </source>
</evidence>
<dbReference type="EMBL" id="BMEG01000006">
    <property type="protein sequence ID" value="GGD80365.1"/>
    <property type="molecule type" value="Genomic_DNA"/>
</dbReference>
<name>A0A069NJI3_9BURK</name>
<dbReference type="STRING" id="1071679.BG57_19375"/>
<evidence type="ECO:0000256" key="1">
    <source>
        <dbReference type="SAM" id="MobiDB-lite"/>
    </source>
</evidence>
<organism evidence="3 4">
    <name type="scientific">Caballeronia grimmiae</name>
    <dbReference type="NCBI Taxonomy" id="1071679"/>
    <lineage>
        <taxon>Bacteria</taxon>
        <taxon>Pseudomonadati</taxon>
        <taxon>Pseudomonadota</taxon>
        <taxon>Betaproteobacteria</taxon>
        <taxon>Burkholderiales</taxon>
        <taxon>Burkholderiaceae</taxon>
        <taxon>Caballeronia</taxon>
    </lineage>
</organism>
<evidence type="ECO:0000313" key="5">
    <source>
        <dbReference type="Proteomes" id="UP000597138"/>
    </source>
</evidence>
<dbReference type="Proteomes" id="UP000027439">
    <property type="component" value="Unassembled WGS sequence"/>
</dbReference>
<evidence type="ECO:0000313" key="3">
    <source>
        <dbReference type="EMBL" id="KDR28570.1"/>
    </source>
</evidence>
<keyword evidence="5" id="KW-1185">Reference proteome</keyword>
<proteinExistence type="predicted"/>
<reference evidence="2" key="1">
    <citation type="journal article" date="2014" name="Int. J. Syst. Evol. Microbiol.">
        <title>Complete genome of a new Firmicutes species belonging to the dominant human colonic microbiota ('Ruminococcus bicirculans') reveals two chromosomes and a selective capacity to utilize plant glucans.</title>
        <authorList>
            <consortium name="NISC Comparative Sequencing Program"/>
            <person name="Wegmann U."/>
            <person name="Louis P."/>
            <person name="Goesmann A."/>
            <person name="Henrissat B."/>
            <person name="Duncan S.H."/>
            <person name="Flint H.J."/>
        </authorList>
    </citation>
    <scope>NUCLEOTIDE SEQUENCE</scope>
    <source>
        <strain evidence="2">CGMCC 1.11013</strain>
    </source>
</reference>
<feature type="region of interest" description="Disordered" evidence="1">
    <location>
        <begin position="1"/>
        <end position="74"/>
    </location>
</feature>
<reference evidence="5" key="3">
    <citation type="journal article" date="2019" name="Int. J. Syst. Evol. Microbiol.">
        <title>The Global Catalogue of Microorganisms (GCM) 10K type strain sequencing project: providing services to taxonomists for standard genome sequencing and annotation.</title>
        <authorList>
            <consortium name="The Broad Institute Genomics Platform"/>
            <consortium name="The Broad Institute Genome Sequencing Center for Infectious Disease"/>
            <person name="Wu L."/>
            <person name="Ma J."/>
        </authorList>
    </citation>
    <scope>NUCLEOTIDE SEQUENCE [LARGE SCALE GENOMIC DNA]</scope>
    <source>
        <strain evidence="5">CGMCC 1.11013</strain>
    </source>
</reference>
<reference evidence="2" key="4">
    <citation type="submission" date="2024-05" db="EMBL/GenBank/DDBJ databases">
        <authorList>
            <person name="Sun Q."/>
            <person name="Zhou Y."/>
        </authorList>
    </citation>
    <scope>NUCLEOTIDE SEQUENCE</scope>
    <source>
        <strain evidence="2">CGMCC 1.11013</strain>
    </source>
</reference>
<reference evidence="3 4" key="2">
    <citation type="submission" date="2014-03" db="EMBL/GenBank/DDBJ databases">
        <title>Draft Genome Sequences of Four Burkholderia Strains.</title>
        <authorList>
            <person name="Liu X.Y."/>
            <person name="Li C.X."/>
            <person name="Xu J.H."/>
        </authorList>
    </citation>
    <scope>NUCLEOTIDE SEQUENCE [LARGE SCALE GENOMIC DNA]</scope>
    <source>
        <strain evidence="3 4">R27</strain>
    </source>
</reference>
<dbReference type="Proteomes" id="UP000597138">
    <property type="component" value="Unassembled WGS sequence"/>
</dbReference>
<dbReference type="OrthoDB" id="9108270at2"/>
<protein>
    <submittedName>
        <fullName evidence="3">Uncharacterized protein</fullName>
    </submittedName>
</protein>
<comment type="caution">
    <text evidence="3">The sequence shown here is derived from an EMBL/GenBank/DDBJ whole genome shotgun (WGS) entry which is preliminary data.</text>
</comment>
<accession>A0A069NJI3</accession>
<evidence type="ECO:0000313" key="2">
    <source>
        <dbReference type="EMBL" id="GGD80365.1"/>
    </source>
</evidence>
<dbReference type="eggNOG" id="ENOG5031243">
    <property type="taxonomic scope" value="Bacteria"/>
</dbReference>
<dbReference type="RefSeq" id="WP_035969052.1">
    <property type="nucleotide sequence ID" value="NZ_BMEG01000006.1"/>
</dbReference>
<dbReference type="EMBL" id="JFHE01000035">
    <property type="protein sequence ID" value="KDR28570.1"/>
    <property type="molecule type" value="Genomic_DNA"/>
</dbReference>
<dbReference type="AlphaFoldDB" id="A0A069NJI3"/>
<gene>
    <name evidence="3" type="ORF">BG57_19375</name>
    <name evidence="2" type="ORF">GCM10010985_38590</name>
</gene>
<sequence length="74" mass="7696">MSTHAGGSQEDRIAAREGEKLPSQEQAGGDMAVEGTEAGKNSSSGELSEAGKDVWRQGSTIDEEGPLPPDQKPD</sequence>
<feature type="compositionally biased region" description="Basic and acidic residues" evidence="1">
    <location>
        <begin position="9"/>
        <end position="22"/>
    </location>
</feature>